<dbReference type="InterPro" id="IPR011330">
    <property type="entry name" value="Glyco_hydro/deAcase_b/a-brl"/>
</dbReference>
<dbReference type="InterPro" id="IPR050248">
    <property type="entry name" value="Polysacc_deacetylase_ArnD"/>
</dbReference>
<accession>A0ABU8FA48</accession>
<keyword evidence="3" id="KW-0472">Membrane</keyword>
<dbReference type="PANTHER" id="PTHR10587">
    <property type="entry name" value="GLYCOSYL TRANSFERASE-RELATED"/>
    <property type="match status" value="1"/>
</dbReference>
<keyword evidence="6" id="KW-1185">Reference proteome</keyword>
<dbReference type="Gene3D" id="3.20.20.370">
    <property type="entry name" value="Glycoside hydrolase/deacetylase"/>
    <property type="match status" value="1"/>
</dbReference>
<keyword evidence="2" id="KW-0378">Hydrolase</keyword>
<name>A0ABU8FA48_9BACI</name>
<dbReference type="EMBL" id="JBAWSY010000024">
    <property type="protein sequence ID" value="MEI4771669.1"/>
    <property type="molecule type" value="Genomic_DNA"/>
</dbReference>
<organism evidence="5 6">
    <name type="scientific">Psychrobacillus mangrovi</name>
    <dbReference type="NCBI Taxonomy" id="3117745"/>
    <lineage>
        <taxon>Bacteria</taxon>
        <taxon>Bacillati</taxon>
        <taxon>Bacillota</taxon>
        <taxon>Bacilli</taxon>
        <taxon>Bacillales</taxon>
        <taxon>Bacillaceae</taxon>
        <taxon>Psychrobacillus</taxon>
    </lineage>
</organism>
<dbReference type="PANTHER" id="PTHR10587:SF133">
    <property type="entry name" value="CHITIN DEACETYLASE 1-RELATED"/>
    <property type="match status" value="1"/>
</dbReference>
<dbReference type="SUPFAM" id="SSF88713">
    <property type="entry name" value="Glycoside hydrolase/deacetylase"/>
    <property type="match status" value="1"/>
</dbReference>
<comment type="caution">
    <text evidence="5">The sequence shown here is derived from an EMBL/GenBank/DDBJ whole genome shotgun (WGS) entry which is preliminary data.</text>
</comment>
<evidence type="ECO:0000313" key="6">
    <source>
        <dbReference type="Proteomes" id="UP001364890"/>
    </source>
</evidence>
<dbReference type="PROSITE" id="PS51677">
    <property type="entry name" value="NODB"/>
    <property type="match status" value="1"/>
</dbReference>
<gene>
    <name evidence="5" type="ORF">WAX74_18780</name>
</gene>
<evidence type="ECO:0000256" key="1">
    <source>
        <dbReference type="ARBA" id="ARBA00022723"/>
    </source>
</evidence>
<evidence type="ECO:0000313" key="5">
    <source>
        <dbReference type="EMBL" id="MEI4771669.1"/>
    </source>
</evidence>
<dbReference type="InterPro" id="IPR002509">
    <property type="entry name" value="NODB_dom"/>
</dbReference>
<evidence type="ECO:0000256" key="3">
    <source>
        <dbReference type="SAM" id="Phobius"/>
    </source>
</evidence>
<dbReference type="RefSeq" id="WP_336499214.1">
    <property type="nucleotide sequence ID" value="NZ_JBAWSY010000024.1"/>
</dbReference>
<evidence type="ECO:0000259" key="4">
    <source>
        <dbReference type="PROSITE" id="PS51677"/>
    </source>
</evidence>
<sequence length="244" mass="28035">MKNKYLSILVLFLVGFMFVLSLNYKASADKDRRYYEKTGEVLWEIDTEEKVVALTFDDGPHPKYTTEILDLLAKYNAKATFFILGENAAKKPELILRQHNEGHEIANHTYTHPLKTSIANLELELKKTNDLIYSITGNYPTLFRPVEGHYTDSIIQSAVKNGYKVVMWSWHQDTEDWRNPGVHRIEKKVLNGIQPGNVILFHDGGGNRRQTVKALEKILPELQKQGYKFVTVSELIKLKNESGK</sequence>
<dbReference type="Proteomes" id="UP001364890">
    <property type="component" value="Unassembled WGS sequence"/>
</dbReference>
<evidence type="ECO:0000256" key="2">
    <source>
        <dbReference type="ARBA" id="ARBA00022801"/>
    </source>
</evidence>
<protein>
    <submittedName>
        <fullName evidence="5">Polysaccharide deacetylase family protein</fullName>
    </submittedName>
</protein>
<keyword evidence="1" id="KW-0479">Metal-binding</keyword>
<feature type="transmembrane region" description="Helical" evidence="3">
    <location>
        <begin position="6"/>
        <end position="24"/>
    </location>
</feature>
<proteinExistence type="predicted"/>
<dbReference type="Pfam" id="PF01522">
    <property type="entry name" value="Polysacc_deac_1"/>
    <property type="match status" value="1"/>
</dbReference>
<keyword evidence="3" id="KW-1133">Transmembrane helix</keyword>
<keyword evidence="3" id="KW-0812">Transmembrane</keyword>
<feature type="domain" description="NodB homology" evidence="4">
    <location>
        <begin position="50"/>
        <end position="230"/>
    </location>
</feature>
<reference evidence="5 6" key="1">
    <citation type="submission" date="2024-01" db="EMBL/GenBank/DDBJ databases">
        <title>Seven novel Bacillus-like species.</title>
        <authorList>
            <person name="Liu G."/>
        </authorList>
    </citation>
    <scope>NUCLEOTIDE SEQUENCE [LARGE SCALE GENOMIC DNA]</scope>
    <source>
        <strain evidence="5 6">FJAT-51614</strain>
    </source>
</reference>